<dbReference type="PROSITE" id="PS51257">
    <property type="entry name" value="PROKAR_LIPOPROTEIN"/>
    <property type="match status" value="1"/>
</dbReference>
<sequence length="443" mass="52205">MNKILKFSVLFMSITFVLTGCYKLSTPEQLIEKPKSKVEKEIIKESIEKFLPQGSNLTIPLDCKEAGAINKVDIDGDNQDEIVAFYEEQEKNFEIGFIILKKINNSWKMIDLVKGEGFDISYASFYDLNKDGKSEIIVSWDYGDYAKIKSIYTMKQSKIKRIFNGKYRGIEIDDLNNDGKLDIFLFSYDSKRLVITLSVYNYVIDKLKFIDKINIQANYEIGYSNIKVGKASENKKGIFIDIPLGSHSAYTQLIFLENNKLKNAFKDSISKTYQIYPVGSNDIDSDKVIEIGVLTQPIGYEEEALVNIPWLNTWYKWDEKEGLRFVVENYYDYDEGYRFDLPQNWKDKFTLKEYNINNQKRVVFYSLEKSKNIKNEILTIEYFEKNNWKKEEKKLNEQNKKFIYLGENKKTVFVAFLNNKYLDRNKDFYVDRENIHKNFKLLY</sequence>
<dbReference type="RefSeq" id="WP_072887562.1">
    <property type="nucleotide sequence ID" value="NZ_FRAE01000013.1"/>
</dbReference>
<evidence type="ECO:0000313" key="1">
    <source>
        <dbReference type="EMBL" id="SHJ78923.1"/>
    </source>
</evidence>
<accession>A0A1M6M6N1</accession>
<protein>
    <recommendedName>
        <fullName evidence="3">Repeat domain-containing protein</fullName>
    </recommendedName>
</protein>
<organism evidence="1 2">
    <name type="scientific">Tepidibacter formicigenes DSM 15518</name>
    <dbReference type="NCBI Taxonomy" id="1123349"/>
    <lineage>
        <taxon>Bacteria</taxon>
        <taxon>Bacillati</taxon>
        <taxon>Bacillota</taxon>
        <taxon>Clostridia</taxon>
        <taxon>Peptostreptococcales</taxon>
        <taxon>Peptostreptococcaceae</taxon>
        <taxon>Tepidibacter</taxon>
    </lineage>
</organism>
<dbReference type="OrthoDB" id="1743319at2"/>
<evidence type="ECO:0008006" key="3">
    <source>
        <dbReference type="Google" id="ProtNLM"/>
    </source>
</evidence>
<dbReference type="Gene3D" id="2.130.10.130">
    <property type="entry name" value="Integrin alpha, N-terminal"/>
    <property type="match status" value="1"/>
</dbReference>
<evidence type="ECO:0000313" key="2">
    <source>
        <dbReference type="Proteomes" id="UP000242497"/>
    </source>
</evidence>
<gene>
    <name evidence="1" type="ORF">SAMN02744037_00847</name>
</gene>
<dbReference type="STRING" id="1123349.SAMN02744037_00847"/>
<dbReference type="SUPFAM" id="SSF69318">
    <property type="entry name" value="Integrin alpha N-terminal domain"/>
    <property type="match status" value="1"/>
</dbReference>
<name>A0A1M6M6N1_9FIRM</name>
<dbReference type="Proteomes" id="UP000242497">
    <property type="component" value="Unassembled WGS sequence"/>
</dbReference>
<dbReference type="InterPro" id="IPR028994">
    <property type="entry name" value="Integrin_alpha_N"/>
</dbReference>
<keyword evidence="2" id="KW-1185">Reference proteome</keyword>
<dbReference type="AlphaFoldDB" id="A0A1M6M6N1"/>
<reference evidence="2" key="1">
    <citation type="submission" date="2016-11" db="EMBL/GenBank/DDBJ databases">
        <authorList>
            <person name="Varghese N."/>
            <person name="Submissions S."/>
        </authorList>
    </citation>
    <scope>NUCLEOTIDE SEQUENCE [LARGE SCALE GENOMIC DNA]</scope>
    <source>
        <strain evidence="2">DSM 15518</strain>
    </source>
</reference>
<proteinExistence type="predicted"/>
<dbReference type="EMBL" id="FRAE01000013">
    <property type="protein sequence ID" value="SHJ78923.1"/>
    <property type="molecule type" value="Genomic_DNA"/>
</dbReference>